<name>A0A368JH85_9BACT</name>
<dbReference type="EMBL" id="QOWE01000022">
    <property type="protein sequence ID" value="RCR67029.1"/>
    <property type="molecule type" value="Genomic_DNA"/>
</dbReference>
<dbReference type="Proteomes" id="UP000253383">
    <property type="component" value="Unassembled WGS sequence"/>
</dbReference>
<protein>
    <submittedName>
        <fullName evidence="1">Uncharacterized protein</fullName>
    </submittedName>
</protein>
<dbReference type="OrthoDB" id="9901342at2"/>
<organism evidence="1 2">
    <name type="scientific">Larkinella punicea</name>
    <dbReference type="NCBI Taxonomy" id="2315727"/>
    <lineage>
        <taxon>Bacteria</taxon>
        <taxon>Pseudomonadati</taxon>
        <taxon>Bacteroidota</taxon>
        <taxon>Cytophagia</taxon>
        <taxon>Cytophagales</taxon>
        <taxon>Spirosomataceae</taxon>
        <taxon>Larkinella</taxon>
    </lineage>
</organism>
<comment type="caution">
    <text evidence="1">The sequence shown here is derived from an EMBL/GenBank/DDBJ whole genome shotgun (WGS) entry which is preliminary data.</text>
</comment>
<evidence type="ECO:0000313" key="1">
    <source>
        <dbReference type="EMBL" id="RCR67029.1"/>
    </source>
</evidence>
<keyword evidence="2" id="KW-1185">Reference proteome</keyword>
<reference evidence="1 2" key="1">
    <citation type="submission" date="2018-07" db="EMBL/GenBank/DDBJ databases">
        <title>Genome analysis of Larkinella rosea.</title>
        <authorList>
            <person name="Zhou Z."/>
            <person name="Wang G."/>
        </authorList>
    </citation>
    <scope>NUCLEOTIDE SEQUENCE [LARGE SCALE GENOMIC DNA]</scope>
    <source>
        <strain evidence="2">zzj9</strain>
    </source>
</reference>
<proteinExistence type="predicted"/>
<dbReference type="AlphaFoldDB" id="A0A368JH85"/>
<accession>A0A368JH85</accession>
<sequence length="82" mass="9306">MNQPGKELKTVFIIAAGVPGDKSVESMAIYYRGIVQPYEMTFNPNGAKRFSTKAKAEAFRRTLEGSHRFTVVEHVLYRQIVK</sequence>
<gene>
    <name evidence="1" type="ORF">DUE52_23515</name>
</gene>
<dbReference type="RefSeq" id="WP_114408516.1">
    <property type="nucleotide sequence ID" value="NZ_QOWE01000022.1"/>
</dbReference>
<evidence type="ECO:0000313" key="2">
    <source>
        <dbReference type="Proteomes" id="UP000253383"/>
    </source>
</evidence>